<feature type="transmembrane region" description="Helical" evidence="1">
    <location>
        <begin position="122"/>
        <end position="146"/>
    </location>
</feature>
<evidence type="ECO:0000313" key="2">
    <source>
        <dbReference type="EMBL" id="QRW43538.1"/>
    </source>
</evidence>
<name>A0A894KMY9_ASF</name>
<organismHost>
    <name type="scientific">Ornithodoros moubata</name>
    <name type="common">Soft tick</name>
    <name type="synonym">Argasid tick</name>
    <dbReference type="NCBI Taxonomy" id="6938"/>
</organismHost>
<keyword evidence="1" id="KW-0472">Membrane</keyword>
<organismHost>
    <name type="scientific">Sus scrofa</name>
    <name type="common">Pig</name>
    <dbReference type="NCBI Taxonomy" id="9823"/>
</organismHost>
<dbReference type="Proteomes" id="UP000423628">
    <property type="component" value="Segment"/>
</dbReference>
<evidence type="ECO:0000313" key="3">
    <source>
        <dbReference type="Proteomes" id="UP000423628"/>
    </source>
</evidence>
<feature type="transmembrane region" description="Helical" evidence="1">
    <location>
        <begin position="92"/>
        <end position="110"/>
    </location>
</feature>
<organismHost>
    <name type="scientific">Phacochoerus aethiopicus</name>
    <name type="common">Warthog</name>
    <dbReference type="NCBI Taxonomy" id="85517"/>
</organismHost>
<proteinExistence type="predicted"/>
<organismHost>
    <name type="scientific">Phacochoerus africanus</name>
    <name type="common">Warthog</name>
    <dbReference type="NCBI Taxonomy" id="41426"/>
</organismHost>
<protein>
    <submittedName>
        <fullName evidence="2">PE199L</fullName>
    </submittedName>
</protein>
<organismHost>
    <name type="scientific">Potamochoerus larvatus</name>
    <name type="common">Bushpig</name>
    <dbReference type="NCBI Taxonomy" id="273792"/>
</organismHost>
<reference evidence="2 3" key="1">
    <citation type="submission" date="2019-08" db="EMBL/GenBank/DDBJ databases">
        <authorList>
            <person name="Ndlovu S.S."/>
        </authorList>
    </citation>
    <scope>NUCLEOTIDE SEQUENCE [LARGE SCALE GENOMIC DNA]</scope>
    <source>
        <strain evidence="2">SPEC_57</strain>
    </source>
</reference>
<dbReference type="EMBL" id="MN394630">
    <property type="protein sequence ID" value="QRW43538.1"/>
    <property type="molecule type" value="Genomic_DNA"/>
</dbReference>
<gene>
    <name evidence="2" type="ORF">E199L</name>
</gene>
<organismHost>
    <name type="scientific">Ornithodoros</name>
    <name type="common">relapsing fever ticks</name>
    <dbReference type="NCBI Taxonomy" id="6937"/>
</organismHost>
<sequence>MQIVYVCKNTRWRGQLIVIVFTPTGRRHYTVYIYTNQNVYYMGYKRMFHHIIYKRIYIAVAVAILVYVRYIARASVFCNVLSYTVSRGTLLVGQNISLLRCFIRIFISIARSKRTFSPYGAGVHTGTILAIRILILCAQSLFIAYAPNITVILRRLLFCMRAYNTGPGLGLLFLQLGNRRACTATVDPNIIAFRGNWHAR</sequence>
<feature type="transmembrane region" description="Helical" evidence="1">
    <location>
        <begin position="52"/>
        <end position="72"/>
    </location>
</feature>
<keyword evidence="1" id="KW-1133">Transmembrane helix</keyword>
<evidence type="ECO:0000256" key="1">
    <source>
        <dbReference type="SAM" id="Phobius"/>
    </source>
</evidence>
<keyword evidence="1" id="KW-0812">Transmembrane</keyword>
<organism evidence="2 3">
    <name type="scientific">African swine fever virus</name>
    <name type="common">ASFV</name>
    <dbReference type="NCBI Taxonomy" id="10497"/>
    <lineage>
        <taxon>Viruses</taxon>
        <taxon>Varidnaviria</taxon>
        <taxon>Bamfordvirae</taxon>
        <taxon>Nucleocytoviricota</taxon>
        <taxon>Pokkesviricetes</taxon>
        <taxon>Asfuvirales</taxon>
        <taxon>Asfarviridae</taxon>
        <taxon>Asfivirus</taxon>
        <taxon>Asfivirus haemorrhagiae</taxon>
    </lineage>
</organism>
<accession>A0A894KMY9</accession>